<keyword evidence="6" id="KW-1185">Reference proteome</keyword>
<dbReference type="PROSITE" id="PS00211">
    <property type="entry name" value="ABC_TRANSPORTER_1"/>
    <property type="match status" value="1"/>
</dbReference>
<dbReference type="InterPro" id="IPR003593">
    <property type="entry name" value="AAA+_ATPase"/>
</dbReference>
<dbReference type="SMART" id="SM00382">
    <property type="entry name" value="AAA"/>
    <property type="match status" value="1"/>
</dbReference>
<gene>
    <name evidence="5" type="ORF">FHU39_003900</name>
</gene>
<keyword evidence="3 5" id="KW-0067">ATP-binding</keyword>
<dbReference type="Pfam" id="PF00005">
    <property type="entry name" value="ABC_tran"/>
    <property type="match status" value="1"/>
</dbReference>
<keyword evidence="2" id="KW-0547">Nucleotide-binding</keyword>
<dbReference type="EMBL" id="JACHVQ010000003">
    <property type="protein sequence ID" value="MBB2893869.1"/>
    <property type="molecule type" value="Genomic_DNA"/>
</dbReference>
<protein>
    <submittedName>
        <fullName evidence="5">Putative ABC transport system ATP-binding protein</fullName>
    </submittedName>
</protein>
<dbReference type="GO" id="GO:0005524">
    <property type="term" value="F:ATP binding"/>
    <property type="evidence" value="ECO:0007669"/>
    <property type="project" value="UniProtKB-KW"/>
</dbReference>
<dbReference type="CDD" id="cd03255">
    <property type="entry name" value="ABC_MJ0796_LolCDE_FtsE"/>
    <property type="match status" value="1"/>
</dbReference>
<keyword evidence="1" id="KW-0813">Transport</keyword>
<dbReference type="Proteomes" id="UP000559182">
    <property type="component" value="Unassembled WGS sequence"/>
</dbReference>
<dbReference type="GO" id="GO:0016887">
    <property type="term" value="F:ATP hydrolysis activity"/>
    <property type="evidence" value="ECO:0007669"/>
    <property type="project" value="InterPro"/>
</dbReference>
<evidence type="ECO:0000256" key="3">
    <source>
        <dbReference type="ARBA" id="ARBA00022840"/>
    </source>
</evidence>
<dbReference type="SUPFAM" id="SSF52540">
    <property type="entry name" value="P-loop containing nucleoside triphosphate hydrolases"/>
    <property type="match status" value="1"/>
</dbReference>
<dbReference type="RefSeq" id="WP_246336707.1">
    <property type="nucleotide sequence ID" value="NZ_JACHVQ010000003.1"/>
</dbReference>
<dbReference type="PANTHER" id="PTHR24220:SF685">
    <property type="entry name" value="ABC TRANSPORTER RELATED"/>
    <property type="match status" value="1"/>
</dbReference>
<evidence type="ECO:0000313" key="5">
    <source>
        <dbReference type="EMBL" id="MBB2893869.1"/>
    </source>
</evidence>
<dbReference type="GO" id="GO:0022857">
    <property type="term" value="F:transmembrane transporter activity"/>
    <property type="evidence" value="ECO:0007669"/>
    <property type="project" value="TreeGrafter"/>
</dbReference>
<dbReference type="PANTHER" id="PTHR24220">
    <property type="entry name" value="IMPORT ATP-BINDING PROTEIN"/>
    <property type="match status" value="1"/>
</dbReference>
<dbReference type="InterPro" id="IPR015854">
    <property type="entry name" value="ABC_transpr_LolD-like"/>
</dbReference>
<evidence type="ECO:0000256" key="2">
    <source>
        <dbReference type="ARBA" id="ARBA00022741"/>
    </source>
</evidence>
<evidence type="ECO:0000313" key="6">
    <source>
        <dbReference type="Proteomes" id="UP000559182"/>
    </source>
</evidence>
<evidence type="ECO:0000256" key="1">
    <source>
        <dbReference type="ARBA" id="ARBA00022448"/>
    </source>
</evidence>
<accession>A0A839NAK6</accession>
<evidence type="ECO:0000259" key="4">
    <source>
        <dbReference type="PROSITE" id="PS50893"/>
    </source>
</evidence>
<reference evidence="5 6" key="1">
    <citation type="submission" date="2020-08" db="EMBL/GenBank/DDBJ databases">
        <title>Sequencing the genomes of 1000 actinobacteria strains.</title>
        <authorList>
            <person name="Klenk H.-P."/>
        </authorList>
    </citation>
    <scope>NUCLEOTIDE SEQUENCE [LARGE SCALE GENOMIC DNA]</scope>
    <source>
        <strain evidence="5 6">DSM 105369</strain>
    </source>
</reference>
<sequence>MTEDAMCALELDDVSVRFRDGEGWTYALRDVSLTVSAGEFRAVTGPSGSGKSTLLAVAGLLLTPTYGTVRIGGKDVSEASATARTDLRRADIGFVFQQPHLLGSLTALEQLQLVARLDGDRSAATTEHAKELLDQVGLGHVMHKRPSALSGGQRQRVGIARALMGDPKLLLVDEPTSALDLERGLAIVDLLRTLTTERRLGTLLVTHDLATLAERDEVVRLVDGRIPEPQPVPGWSP</sequence>
<dbReference type="AlphaFoldDB" id="A0A839NAK6"/>
<dbReference type="PROSITE" id="PS50893">
    <property type="entry name" value="ABC_TRANSPORTER_2"/>
    <property type="match status" value="1"/>
</dbReference>
<proteinExistence type="predicted"/>
<dbReference type="InterPro" id="IPR027417">
    <property type="entry name" value="P-loop_NTPase"/>
</dbReference>
<dbReference type="InterPro" id="IPR017871">
    <property type="entry name" value="ABC_transporter-like_CS"/>
</dbReference>
<dbReference type="GO" id="GO:0005886">
    <property type="term" value="C:plasma membrane"/>
    <property type="evidence" value="ECO:0007669"/>
    <property type="project" value="TreeGrafter"/>
</dbReference>
<organism evidence="5 6">
    <name type="scientific">Flexivirga oryzae</name>
    <dbReference type="NCBI Taxonomy" id="1794944"/>
    <lineage>
        <taxon>Bacteria</taxon>
        <taxon>Bacillati</taxon>
        <taxon>Actinomycetota</taxon>
        <taxon>Actinomycetes</taxon>
        <taxon>Micrococcales</taxon>
        <taxon>Dermacoccaceae</taxon>
        <taxon>Flexivirga</taxon>
    </lineage>
</organism>
<comment type="caution">
    <text evidence="5">The sequence shown here is derived from an EMBL/GenBank/DDBJ whole genome shotgun (WGS) entry which is preliminary data.</text>
</comment>
<name>A0A839NAK6_9MICO</name>
<dbReference type="InterPro" id="IPR003439">
    <property type="entry name" value="ABC_transporter-like_ATP-bd"/>
</dbReference>
<dbReference type="Gene3D" id="3.40.50.300">
    <property type="entry name" value="P-loop containing nucleotide triphosphate hydrolases"/>
    <property type="match status" value="1"/>
</dbReference>
<dbReference type="InterPro" id="IPR017911">
    <property type="entry name" value="MacB-like_ATP-bd"/>
</dbReference>
<feature type="domain" description="ABC transporter" evidence="4">
    <location>
        <begin position="9"/>
        <end position="236"/>
    </location>
</feature>